<dbReference type="InterPro" id="IPR042080">
    <property type="entry name" value="RNA_2'-PTrans_N"/>
</dbReference>
<dbReference type="InterPro" id="IPR042081">
    <property type="entry name" value="RNA_2'-PTrans_C"/>
</dbReference>
<protein>
    <recommendedName>
        <fullName evidence="5">Probable RNA 2'-phosphotransferase</fullName>
        <ecNumber evidence="5">2.7.1.-</ecNumber>
    </recommendedName>
</protein>
<dbReference type="HAMAP" id="MF_00299">
    <property type="entry name" value="KptA"/>
    <property type="match status" value="1"/>
</dbReference>
<dbReference type="AlphaFoldDB" id="A0A916ZAE4"/>
<sequence>MSNTNITQKSKYLSLILRHQPQSIGLVLDPNGWADVEELLNKSKLKFSFQQLVEVVEKNDKQRFILSDDQTKIRANHGHSIKIDLDLKPQIPPPILYHGTVEKYLDSIRIEGLKKMNRNHVHLSKDIETAQKVGSRRGNPVILKIDAEAMNTDKMLFYCSENGVWLTDNVPTKYISF</sequence>
<comment type="similarity">
    <text evidence="1 5">Belongs to the KptA/TPT1 family.</text>
</comment>
<dbReference type="Gene3D" id="3.20.170.30">
    <property type="match status" value="1"/>
</dbReference>
<dbReference type="PANTHER" id="PTHR12684:SF2">
    <property type="entry name" value="TRNA 2'-PHOSPHOTRANSFERASE 1"/>
    <property type="match status" value="1"/>
</dbReference>
<keyword evidence="2 5" id="KW-0808">Transferase</keyword>
<evidence type="ECO:0000256" key="1">
    <source>
        <dbReference type="ARBA" id="ARBA00009836"/>
    </source>
</evidence>
<dbReference type="Pfam" id="PF01885">
    <property type="entry name" value="PTS_2-RNA"/>
    <property type="match status" value="1"/>
</dbReference>
<evidence type="ECO:0000256" key="3">
    <source>
        <dbReference type="ARBA" id="ARBA00023027"/>
    </source>
</evidence>
<organism evidence="6 7">
    <name type="scientific">Emticicia aquatilis</name>
    <dbReference type="NCBI Taxonomy" id="1537369"/>
    <lineage>
        <taxon>Bacteria</taxon>
        <taxon>Pseudomonadati</taxon>
        <taxon>Bacteroidota</taxon>
        <taxon>Cytophagia</taxon>
        <taxon>Cytophagales</taxon>
        <taxon>Leadbetterellaceae</taxon>
        <taxon>Emticicia</taxon>
    </lineage>
</organism>
<evidence type="ECO:0000256" key="4">
    <source>
        <dbReference type="ARBA" id="ARBA00025212"/>
    </source>
</evidence>
<gene>
    <name evidence="5 6" type="primary">kptA</name>
    <name evidence="6" type="ORF">GCM10011514_55020</name>
</gene>
<accession>A0A916ZAE4</accession>
<proteinExistence type="inferred from homology"/>
<dbReference type="PANTHER" id="PTHR12684">
    <property type="entry name" value="PUTATIVE PHOSPHOTRANSFERASE"/>
    <property type="match status" value="1"/>
</dbReference>
<dbReference type="InterPro" id="IPR022928">
    <property type="entry name" value="RNA_2'-PTrans_KptA"/>
</dbReference>
<evidence type="ECO:0000256" key="2">
    <source>
        <dbReference type="ARBA" id="ARBA00022679"/>
    </source>
</evidence>
<reference evidence="6" key="1">
    <citation type="journal article" date="2014" name="Int. J. Syst. Evol. Microbiol.">
        <title>Complete genome sequence of Corynebacterium casei LMG S-19264T (=DSM 44701T), isolated from a smear-ripened cheese.</title>
        <authorList>
            <consortium name="US DOE Joint Genome Institute (JGI-PGF)"/>
            <person name="Walter F."/>
            <person name="Albersmeier A."/>
            <person name="Kalinowski J."/>
            <person name="Ruckert C."/>
        </authorList>
    </citation>
    <scope>NUCLEOTIDE SEQUENCE</scope>
    <source>
        <strain evidence="6">CGMCC 1.15958</strain>
    </source>
</reference>
<evidence type="ECO:0000313" key="6">
    <source>
        <dbReference type="EMBL" id="GGD84029.1"/>
    </source>
</evidence>
<keyword evidence="3 5" id="KW-0520">NAD</keyword>
<dbReference type="NCBIfam" id="NF002014">
    <property type="entry name" value="PRK00819.1-4"/>
    <property type="match status" value="1"/>
</dbReference>
<dbReference type="EC" id="2.7.1.-" evidence="5"/>
<evidence type="ECO:0000313" key="7">
    <source>
        <dbReference type="Proteomes" id="UP000609064"/>
    </source>
</evidence>
<evidence type="ECO:0000256" key="5">
    <source>
        <dbReference type="HAMAP-Rule" id="MF_00299"/>
    </source>
</evidence>
<dbReference type="GO" id="GO:0003950">
    <property type="term" value="F:NAD+ poly-ADP-ribosyltransferase activity"/>
    <property type="evidence" value="ECO:0007669"/>
    <property type="project" value="InterPro"/>
</dbReference>
<dbReference type="EMBL" id="BMKK01000026">
    <property type="protein sequence ID" value="GGD84029.1"/>
    <property type="molecule type" value="Genomic_DNA"/>
</dbReference>
<dbReference type="RefSeq" id="WP_188771661.1">
    <property type="nucleotide sequence ID" value="NZ_BMKK01000026.1"/>
</dbReference>
<dbReference type="Gene3D" id="1.10.10.970">
    <property type="entry name" value="RNA 2'-phosphotransferase, Tpt1/KptA family, N-terminal domain"/>
    <property type="match status" value="1"/>
</dbReference>
<dbReference type="InterPro" id="IPR002745">
    <property type="entry name" value="Ptrans_KptA/Tpt1"/>
</dbReference>
<dbReference type="Proteomes" id="UP000609064">
    <property type="component" value="Unassembled WGS sequence"/>
</dbReference>
<dbReference type="SUPFAM" id="SSF56399">
    <property type="entry name" value="ADP-ribosylation"/>
    <property type="match status" value="1"/>
</dbReference>
<reference evidence="6" key="2">
    <citation type="submission" date="2020-09" db="EMBL/GenBank/DDBJ databases">
        <authorList>
            <person name="Sun Q."/>
            <person name="Zhou Y."/>
        </authorList>
    </citation>
    <scope>NUCLEOTIDE SEQUENCE</scope>
    <source>
        <strain evidence="6">CGMCC 1.15958</strain>
    </source>
</reference>
<keyword evidence="7" id="KW-1185">Reference proteome</keyword>
<name>A0A916ZAE4_9BACT</name>
<dbReference type="GO" id="GO:0000215">
    <property type="term" value="F:tRNA 2'-phosphotransferase activity"/>
    <property type="evidence" value="ECO:0007669"/>
    <property type="project" value="TreeGrafter"/>
</dbReference>
<comment type="caution">
    <text evidence="6">The sequence shown here is derived from an EMBL/GenBank/DDBJ whole genome shotgun (WGS) entry which is preliminary data.</text>
</comment>
<dbReference type="GO" id="GO:0006388">
    <property type="term" value="P:tRNA splicing, via endonucleolytic cleavage and ligation"/>
    <property type="evidence" value="ECO:0007669"/>
    <property type="project" value="UniProtKB-UniRule"/>
</dbReference>
<comment type="function">
    <text evidence="4 5">Removes the 2'-phosphate from RNA via an intermediate in which the phosphate is ADP-ribosylated by NAD followed by a presumed transesterification to release the RNA and generate ADP-ribose 1''-2''-cyclic phosphate (APPR&gt;P). May function as an ADP-ribosylase.</text>
</comment>